<name>A0A3P1SMA3_9GAMM</name>
<gene>
    <name evidence="2" type="ORF">EHS89_14395</name>
</gene>
<comment type="caution">
    <text evidence="2">The sequence shown here is derived from an EMBL/GenBank/DDBJ whole genome shotgun (WGS) entry which is preliminary data.</text>
</comment>
<reference evidence="2 3" key="1">
    <citation type="submission" date="2018-11" db="EMBL/GenBank/DDBJ databases">
        <title>The draft genome sequence of Amphritea balenae JAMM 1525T.</title>
        <authorList>
            <person name="Fang Z."/>
            <person name="Zhang Y."/>
            <person name="Han X."/>
        </authorList>
    </citation>
    <scope>NUCLEOTIDE SEQUENCE [LARGE SCALE GENOMIC DNA]</scope>
    <source>
        <strain evidence="2 3">JAMM 1525</strain>
    </source>
</reference>
<evidence type="ECO:0000313" key="2">
    <source>
        <dbReference type="EMBL" id="RRC98278.1"/>
    </source>
</evidence>
<accession>A0A3P1SMA3</accession>
<keyword evidence="3" id="KW-1185">Reference proteome</keyword>
<protein>
    <submittedName>
        <fullName evidence="2">Uncharacterized protein</fullName>
    </submittedName>
</protein>
<evidence type="ECO:0000313" key="3">
    <source>
        <dbReference type="Proteomes" id="UP000267535"/>
    </source>
</evidence>
<dbReference type="Proteomes" id="UP000267535">
    <property type="component" value="Unassembled WGS sequence"/>
</dbReference>
<dbReference type="AlphaFoldDB" id="A0A3P1SMA3"/>
<feature type="compositionally biased region" description="Low complexity" evidence="1">
    <location>
        <begin position="49"/>
        <end position="66"/>
    </location>
</feature>
<proteinExistence type="predicted"/>
<dbReference type="EMBL" id="RQXV01000008">
    <property type="protein sequence ID" value="RRC98278.1"/>
    <property type="molecule type" value="Genomic_DNA"/>
</dbReference>
<dbReference type="RefSeq" id="WP_124926859.1">
    <property type="nucleotide sequence ID" value="NZ_BMOH01000007.1"/>
</dbReference>
<sequence>MAYYTTVKTVNSNGQAIKAEVTCGGKPRGFTDPNTGELSFELRDNSSYSVSAKRSGGSASGSVYGGKQITLRLS</sequence>
<evidence type="ECO:0000256" key="1">
    <source>
        <dbReference type="SAM" id="MobiDB-lite"/>
    </source>
</evidence>
<organism evidence="2 3">
    <name type="scientific">Amphritea balenae</name>
    <dbReference type="NCBI Taxonomy" id="452629"/>
    <lineage>
        <taxon>Bacteria</taxon>
        <taxon>Pseudomonadati</taxon>
        <taxon>Pseudomonadota</taxon>
        <taxon>Gammaproteobacteria</taxon>
        <taxon>Oceanospirillales</taxon>
        <taxon>Oceanospirillaceae</taxon>
        <taxon>Amphritea</taxon>
    </lineage>
</organism>
<dbReference type="OrthoDB" id="9972981at2"/>
<feature type="region of interest" description="Disordered" evidence="1">
    <location>
        <begin position="48"/>
        <end position="74"/>
    </location>
</feature>